<feature type="domain" description="Proliferating cell nuclear antigen PCNA C-terminal" evidence="6">
    <location>
        <begin position="89"/>
        <end position="155"/>
    </location>
</feature>
<dbReference type="PANTHER" id="PTHR11352:SF0">
    <property type="entry name" value="PROLIFERATING CELL NUCLEAR ANTIGEN"/>
    <property type="match status" value="1"/>
</dbReference>
<evidence type="ECO:0000259" key="5">
    <source>
        <dbReference type="Pfam" id="PF00705"/>
    </source>
</evidence>
<dbReference type="GO" id="GO:0003677">
    <property type="term" value="F:DNA binding"/>
    <property type="evidence" value="ECO:0007669"/>
    <property type="project" value="UniProtKB-KW"/>
</dbReference>
<dbReference type="GO" id="GO:0030337">
    <property type="term" value="F:DNA polymerase processivity factor activity"/>
    <property type="evidence" value="ECO:0007669"/>
    <property type="project" value="InterPro"/>
</dbReference>
<dbReference type="PRINTS" id="PR00339">
    <property type="entry name" value="PCNACYCLIN"/>
</dbReference>
<dbReference type="Proteomes" id="UP000078561">
    <property type="component" value="Unassembled WGS sequence"/>
</dbReference>
<dbReference type="InterPro" id="IPR046938">
    <property type="entry name" value="DNA_clamp_sf"/>
</dbReference>
<comment type="subcellular location">
    <subcellularLocation>
        <location evidence="3">Nucleus</location>
    </subcellularLocation>
</comment>
<dbReference type="EMBL" id="LT552047">
    <property type="protein sequence ID" value="SAL98029.1"/>
    <property type="molecule type" value="Genomic_DNA"/>
</dbReference>
<dbReference type="CDD" id="cd00577">
    <property type="entry name" value="PCNA"/>
    <property type="match status" value="1"/>
</dbReference>
<dbReference type="GO" id="GO:0006275">
    <property type="term" value="P:regulation of DNA replication"/>
    <property type="evidence" value="ECO:0007669"/>
    <property type="project" value="InterPro"/>
</dbReference>
<dbReference type="GO" id="GO:0043626">
    <property type="term" value="C:PCNA complex"/>
    <property type="evidence" value="ECO:0007669"/>
    <property type="project" value="TreeGrafter"/>
</dbReference>
<dbReference type="GO" id="GO:0006272">
    <property type="term" value="P:leading strand elongation"/>
    <property type="evidence" value="ECO:0007669"/>
    <property type="project" value="TreeGrafter"/>
</dbReference>
<dbReference type="Pfam" id="PF02747">
    <property type="entry name" value="PCNA_C"/>
    <property type="match status" value="1"/>
</dbReference>
<name>A0A163KSM6_ABSGL</name>
<dbReference type="InterPro" id="IPR022649">
    <property type="entry name" value="Pr_cel_nuc_antig_C"/>
</dbReference>
<keyword evidence="2 4" id="KW-0238">DNA-binding</keyword>
<accession>A0A163KSM6</accession>
<keyword evidence="4" id="KW-0235">DNA replication</keyword>
<reference evidence="7" key="1">
    <citation type="submission" date="2016-04" db="EMBL/GenBank/DDBJ databases">
        <authorList>
            <person name="Evans L.H."/>
            <person name="Alamgir A."/>
            <person name="Owens N."/>
            <person name="Weber N.D."/>
            <person name="Virtaneva K."/>
            <person name="Barbian K."/>
            <person name="Babar A."/>
            <person name="Rosenke K."/>
        </authorList>
    </citation>
    <scope>NUCLEOTIDE SEQUENCE [LARGE SCALE GENOMIC DNA]</scope>
    <source>
        <strain evidence="7">CBS 101.48</strain>
    </source>
</reference>
<evidence type="ECO:0000313" key="7">
    <source>
        <dbReference type="EMBL" id="SAL98029.1"/>
    </source>
</evidence>
<dbReference type="Gene3D" id="3.70.10.10">
    <property type="match status" value="1"/>
</dbReference>
<evidence type="ECO:0000256" key="1">
    <source>
        <dbReference type="ARBA" id="ARBA00010462"/>
    </source>
</evidence>
<protein>
    <recommendedName>
        <fullName evidence="3">DNA sliding clamp PCNA</fullName>
    </recommendedName>
</protein>
<dbReference type="InterPro" id="IPR022648">
    <property type="entry name" value="Pr_cel_nuc_antig_N"/>
</dbReference>
<dbReference type="GO" id="GO:0006298">
    <property type="term" value="P:mismatch repair"/>
    <property type="evidence" value="ECO:0007669"/>
    <property type="project" value="TreeGrafter"/>
</dbReference>
<dbReference type="GO" id="GO:0019985">
    <property type="term" value="P:translesion synthesis"/>
    <property type="evidence" value="ECO:0007669"/>
    <property type="project" value="TreeGrafter"/>
</dbReference>
<comment type="function">
    <text evidence="3">This protein is an auxiliary protein of DNA polymerase delta and is involved in the control of eukaryotic DNA replication by increasing the polymerase's processivity during elongation of the leading strand.</text>
</comment>
<proteinExistence type="inferred from homology"/>
<dbReference type="SUPFAM" id="SSF55979">
    <property type="entry name" value="DNA clamp"/>
    <property type="match status" value="2"/>
</dbReference>
<dbReference type="STRING" id="4829.A0A163KSM6"/>
<comment type="similarity">
    <text evidence="1 4">Belongs to the PCNA family.</text>
</comment>
<dbReference type="OMA" id="LAVIECT"/>
<evidence type="ECO:0000256" key="3">
    <source>
        <dbReference type="RuleBase" id="RU000641"/>
    </source>
</evidence>
<organism evidence="7">
    <name type="scientific">Absidia glauca</name>
    <name type="common">Pin mould</name>
    <dbReference type="NCBI Taxonomy" id="4829"/>
    <lineage>
        <taxon>Eukaryota</taxon>
        <taxon>Fungi</taxon>
        <taxon>Fungi incertae sedis</taxon>
        <taxon>Mucoromycota</taxon>
        <taxon>Mucoromycotina</taxon>
        <taxon>Mucoromycetes</taxon>
        <taxon>Mucorales</taxon>
        <taxon>Cunninghamellaceae</taxon>
        <taxon>Absidia</taxon>
    </lineage>
</organism>
<dbReference type="PROSITE" id="PS01251">
    <property type="entry name" value="PCNA_1"/>
    <property type="match status" value="1"/>
</dbReference>
<evidence type="ECO:0000256" key="2">
    <source>
        <dbReference type="ARBA" id="ARBA00023125"/>
    </source>
</evidence>
<dbReference type="PANTHER" id="PTHR11352">
    <property type="entry name" value="PROLIFERATING CELL NUCLEAR ANTIGEN"/>
    <property type="match status" value="1"/>
</dbReference>
<dbReference type="InParanoid" id="A0A163KSM6"/>
<dbReference type="AlphaFoldDB" id="A0A163KSM6"/>
<dbReference type="Gene3D" id="3.10.150.10">
    <property type="entry name" value="DNA Polymerase III, subunit A, domain 2"/>
    <property type="match status" value="1"/>
</dbReference>
<evidence type="ECO:0000313" key="8">
    <source>
        <dbReference type="Proteomes" id="UP000078561"/>
    </source>
</evidence>
<keyword evidence="3" id="KW-0539">Nucleus</keyword>
<sequence length="167" mass="18226">MKPTYSWLSQEAIKKLVSKCTFDCDDSGIALQAVDNSHVAFVSMMLCSDGFDPYRCDRNMPLGINVGLNSDKISECDFKLLDIDSEHLGIPDPTYDAVVLMSSVRFQETVRYLQQISDSGTTLAVIECTKEGTKFSCEGEAGKGGITLKAGDSVDSCGHDLLHQVSR</sequence>
<gene>
    <name evidence="7" type="primary">ABSGL_03556.1 scaffold 4609</name>
</gene>
<feature type="domain" description="Proliferating cell nuclear antigen PCNA N-terminal" evidence="5">
    <location>
        <begin position="11"/>
        <end position="67"/>
    </location>
</feature>
<dbReference type="InterPro" id="IPR000730">
    <property type="entry name" value="Pr_cel_nuc_antig"/>
</dbReference>
<evidence type="ECO:0000256" key="4">
    <source>
        <dbReference type="RuleBase" id="RU003671"/>
    </source>
</evidence>
<evidence type="ECO:0000259" key="6">
    <source>
        <dbReference type="Pfam" id="PF02747"/>
    </source>
</evidence>
<dbReference type="InterPro" id="IPR022659">
    <property type="entry name" value="Pr_cel_nuc_antig_CS"/>
</dbReference>
<dbReference type="OrthoDB" id="534348at2759"/>
<dbReference type="Pfam" id="PF00705">
    <property type="entry name" value="PCNA_N"/>
    <property type="match status" value="1"/>
</dbReference>
<keyword evidence="8" id="KW-1185">Reference proteome</keyword>